<feature type="domain" description="Penicillin-binding protein dimerisation" evidence="6">
    <location>
        <begin position="173"/>
        <end position="336"/>
    </location>
</feature>
<proteinExistence type="inferred from homology"/>
<dbReference type="InterPro" id="IPR032710">
    <property type="entry name" value="NTF2-like_dom_sf"/>
</dbReference>
<gene>
    <name evidence="8" type="ORF">AUC31_07015</name>
</gene>
<dbReference type="GO" id="GO:0008658">
    <property type="term" value="F:penicillin binding"/>
    <property type="evidence" value="ECO:0007669"/>
    <property type="project" value="InterPro"/>
</dbReference>
<dbReference type="GO" id="GO:0005886">
    <property type="term" value="C:plasma membrane"/>
    <property type="evidence" value="ECO:0007669"/>
    <property type="project" value="TreeGrafter"/>
</dbReference>
<dbReference type="Gene3D" id="3.10.450.100">
    <property type="entry name" value="NTF2-like, domain 1"/>
    <property type="match status" value="1"/>
</dbReference>
<dbReference type="SUPFAM" id="SSF56601">
    <property type="entry name" value="beta-lactamase/transpeptidase-like"/>
    <property type="match status" value="1"/>
</dbReference>
<dbReference type="InterPro" id="IPR012338">
    <property type="entry name" value="Beta-lactam/transpept-like"/>
</dbReference>
<dbReference type="Pfam" id="PF00905">
    <property type="entry name" value="Transpeptidase"/>
    <property type="match status" value="1"/>
</dbReference>
<sequence length="662" mass="72766">MGRVKLWMIGMGAALTLAACSDEEAEVPAPEEAEPETVASPEPRAEQFMELWQAGEYDTLYEEFLTDRTKEAFGEETFIDWQVELEEQLSLSEREIDWQLGEEPWLKNEPADIPLTISMDSVIGEIEFDKTLSFVYEETEEAEAGEWFAEWDPSFILPNLSEDDNVFVQISDTERGEIVDRNGKVIAGNTDAYEIGVVPGNFDRDDYTERLAGLLDLSVEDIDAELEKPWVQPHHYVPLGTVGPDREKLNRLFAIPGTKRTKVTMRHYPYGKSMAHLTGYIAPITAEQLEERSGQGYGQGDIVGREGLEEIFETALRGKRGGKILIEKTAQNETITAVDNSSAAGETVELTIDADLQQDVYQEMGGEPGAAAAIDPYTGETHVLVSSPAYDPNDFIPGIKETRFRQLTNDPDQPFFNRAAAAYPPSYLMQPVTAAVAMKQGTLDPAEGIEIDGETWQKFPSWNDFRITRPNPGVKNPIDLEKALVHSDSIYFAIQATNMPDDSFLEGLNEFGFGTTFDYPVPLAASQISESGTFGSEGQLASSASGESQVRMNVLHAALMYGTFLADGEMKKPILFGDAEEENLKQELLSAEQAEMVRTALVQAGEEDGHGLAGKTAVIKTDDGDMGWFAGYDPNVGNLSAAVMMEDEKDAAAIAGALFSDD</sequence>
<evidence type="ECO:0000313" key="9">
    <source>
        <dbReference type="Proteomes" id="UP000067683"/>
    </source>
</evidence>
<dbReference type="PROSITE" id="PS51257">
    <property type="entry name" value="PROKAR_LIPOPROTEIN"/>
    <property type="match status" value="1"/>
</dbReference>
<dbReference type="SUPFAM" id="SSF56519">
    <property type="entry name" value="Penicillin binding protein dimerisation domain"/>
    <property type="match status" value="1"/>
</dbReference>
<evidence type="ECO:0000256" key="4">
    <source>
        <dbReference type="SAM" id="MobiDB-lite"/>
    </source>
</evidence>
<dbReference type="PANTHER" id="PTHR30627:SF25">
    <property type="entry name" value="PENICILLIN-BINDING PROTEIN 3"/>
    <property type="match status" value="1"/>
</dbReference>
<evidence type="ECO:0000256" key="3">
    <source>
        <dbReference type="ARBA" id="ARBA00023136"/>
    </source>
</evidence>
<dbReference type="STRING" id="200991.AUC31_07015"/>
<protein>
    <recommendedName>
        <fullName evidence="10">Peptidoglycan glycosyltransferase</fullName>
    </recommendedName>
</protein>
<dbReference type="InterPro" id="IPR036138">
    <property type="entry name" value="PBP_dimer_sf"/>
</dbReference>
<dbReference type="InterPro" id="IPR001460">
    <property type="entry name" value="PCN-bd_Tpept"/>
</dbReference>
<dbReference type="GO" id="GO:0071555">
    <property type="term" value="P:cell wall organization"/>
    <property type="evidence" value="ECO:0007669"/>
    <property type="project" value="TreeGrafter"/>
</dbReference>
<dbReference type="InterPro" id="IPR050515">
    <property type="entry name" value="Beta-lactam/transpept"/>
</dbReference>
<dbReference type="InterPro" id="IPR005311">
    <property type="entry name" value="PBP_dimer"/>
</dbReference>
<comment type="similarity">
    <text evidence="2">Belongs to the transpeptidase family.</text>
</comment>
<dbReference type="Pfam" id="PF05223">
    <property type="entry name" value="MecA_N"/>
    <property type="match status" value="1"/>
</dbReference>
<dbReference type="Gene3D" id="3.30.1390.30">
    <property type="entry name" value="Penicillin-binding protein 2a, domain 3"/>
    <property type="match status" value="1"/>
</dbReference>
<feature type="region of interest" description="Disordered" evidence="4">
    <location>
        <begin position="23"/>
        <end position="42"/>
    </location>
</feature>
<dbReference type="Gene3D" id="3.40.710.10">
    <property type="entry name" value="DD-peptidase/beta-lactamase superfamily"/>
    <property type="match status" value="1"/>
</dbReference>
<reference evidence="8" key="1">
    <citation type="submission" date="2016-01" db="EMBL/GenBank/DDBJ databases">
        <title>Complete genome of Planococcus rifietoensis type strain M8.</title>
        <authorList>
            <person name="See-Too W.S."/>
        </authorList>
    </citation>
    <scope>NUCLEOTIDE SEQUENCE [LARGE SCALE GENOMIC DNA]</scope>
    <source>
        <strain evidence="8">M8</strain>
    </source>
</reference>
<dbReference type="OrthoDB" id="9766847at2"/>
<feature type="domain" description="NTF2-like N-terminal transpeptidase" evidence="7">
    <location>
        <begin position="40"/>
        <end position="164"/>
    </location>
</feature>
<name>A0A0U2XFY5_9BACL</name>
<accession>A0A0U2XFY5</accession>
<dbReference type="InterPro" id="IPR007887">
    <property type="entry name" value="MecA_N"/>
</dbReference>
<evidence type="ECO:0000259" key="6">
    <source>
        <dbReference type="Pfam" id="PF03717"/>
    </source>
</evidence>
<dbReference type="KEGG" id="prt:AUC31_07015"/>
<dbReference type="AlphaFoldDB" id="A0A0U2XFY5"/>
<evidence type="ECO:0008006" key="10">
    <source>
        <dbReference type="Google" id="ProtNLM"/>
    </source>
</evidence>
<comment type="subcellular location">
    <subcellularLocation>
        <location evidence="1">Membrane</location>
    </subcellularLocation>
</comment>
<keyword evidence="3" id="KW-0472">Membrane</keyword>
<dbReference type="Proteomes" id="UP000067683">
    <property type="component" value="Chromosome"/>
</dbReference>
<dbReference type="SUPFAM" id="SSF54427">
    <property type="entry name" value="NTF2-like"/>
    <property type="match status" value="1"/>
</dbReference>
<dbReference type="RefSeq" id="WP_058381699.1">
    <property type="nucleotide sequence ID" value="NZ_CP013659.2"/>
</dbReference>
<dbReference type="Gene3D" id="3.90.1310.10">
    <property type="entry name" value="Penicillin-binding protein 2a (Domain 2)"/>
    <property type="match status" value="1"/>
</dbReference>
<feature type="compositionally biased region" description="Acidic residues" evidence="4">
    <location>
        <begin position="23"/>
        <end position="35"/>
    </location>
</feature>
<evidence type="ECO:0000259" key="5">
    <source>
        <dbReference type="Pfam" id="PF00905"/>
    </source>
</evidence>
<evidence type="ECO:0000259" key="7">
    <source>
        <dbReference type="Pfam" id="PF05223"/>
    </source>
</evidence>
<dbReference type="EMBL" id="CP013659">
    <property type="protein sequence ID" value="ALS74992.1"/>
    <property type="molecule type" value="Genomic_DNA"/>
</dbReference>
<feature type="domain" description="Penicillin-binding protein transpeptidase" evidence="5">
    <location>
        <begin position="369"/>
        <end position="659"/>
    </location>
</feature>
<evidence type="ECO:0000256" key="1">
    <source>
        <dbReference type="ARBA" id="ARBA00004370"/>
    </source>
</evidence>
<dbReference type="Pfam" id="PF03717">
    <property type="entry name" value="PBP_dimer"/>
    <property type="match status" value="1"/>
</dbReference>
<dbReference type="PANTHER" id="PTHR30627">
    <property type="entry name" value="PEPTIDOGLYCAN D,D-TRANSPEPTIDASE"/>
    <property type="match status" value="1"/>
</dbReference>
<evidence type="ECO:0000313" key="8">
    <source>
        <dbReference type="EMBL" id="ALS74992.1"/>
    </source>
</evidence>
<organism evidence="8 9">
    <name type="scientific">Planococcus rifietoensis</name>
    <dbReference type="NCBI Taxonomy" id="200991"/>
    <lineage>
        <taxon>Bacteria</taxon>
        <taxon>Bacillati</taxon>
        <taxon>Bacillota</taxon>
        <taxon>Bacilli</taxon>
        <taxon>Bacillales</taxon>
        <taxon>Caryophanaceae</taxon>
        <taxon>Planococcus</taxon>
    </lineage>
</organism>
<evidence type="ECO:0000256" key="2">
    <source>
        <dbReference type="ARBA" id="ARBA00007171"/>
    </source>
</evidence>
<dbReference type="GO" id="GO:0071972">
    <property type="term" value="F:peptidoglycan L,D-transpeptidase activity"/>
    <property type="evidence" value="ECO:0007669"/>
    <property type="project" value="TreeGrafter"/>
</dbReference>
<keyword evidence="9" id="KW-1185">Reference proteome</keyword>
<dbReference type="GO" id="GO:0046677">
    <property type="term" value="P:response to antibiotic"/>
    <property type="evidence" value="ECO:0007669"/>
    <property type="project" value="InterPro"/>
</dbReference>